<gene>
    <name evidence="1" type="ORF">METZ01_LOCUS14040</name>
</gene>
<evidence type="ECO:0000313" key="1">
    <source>
        <dbReference type="EMBL" id="SUZ61186.1"/>
    </source>
</evidence>
<name>A0A381P2L6_9ZZZZ</name>
<dbReference type="AlphaFoldDB" id="A0A381P2L6"/>
<sequence length="282" mass="30149">MEQLIIHGGAGSLEGKLAEAQVMHDSLCNIWEESFVLLQKGTAEETVRHAIRMLEDDPVFNAGTGSKLQADGQVRMSSALMDGTNNRFSGVINVQNIRNPIEAAALLSNEEHTVLSADQATEFCRRNGMADYDPITPERLEEYERSCSGKHGTVGAVALDKGGRIFAGTSTGGIGCEIPGRVSDSSTVAGTYASTKAGVSCTGIGEQIVQQAAAARIVTRVDDGMPLHDAVAVTMRESNNFNYLYGLISLNAEGHVEVGKTAALNEVFYAFHDESSIRTFFA</sequence>
<dbReference type="GO" id="GO:0016811">
    <property type="term" value="F:hydrolase activity, acting on carbon-nitrogen (but not peptide) bonds, in linear amides"/>
    <property type="evidence" value="ECO:0007669"/>
    <property type="project" value="UniProtKB-ARBA"/>
</dbReference>
<proteinExistence type="predicted"/>
<dbReference type="Pfam" id="PF01112">
    <property type="entry name" value="Asparaginase_2"/>
    <property type="match status" value="2"/>
</dbReference>
<accession>A0A381P2L6</accession>
<dbReference type="CDD" id="cd14949">
    <property type="entry name" value="Asparaginase_2_like_3"/>
    <property type="match status" value="1"/>
</dbReference>
<evidence type="ECO:0008006" key="2">
    <source>
        <dbReference type="Google" id="ProtNLM"/>
    </source>
</evidence>
<dbReference type="InterPro" id="IPR029055">
    <property type="entry name" value="Ntn_hydrolases_N"/>
</dbReference>
<dbReference type="PANTHER" id="PTHR10188">
    <property type="entry name" value="L-ASPARAGINASE"/>
    <property type="match status" value="1"/>
</dbReference>
<dbReference type="Gene3D" id="3.60.20.30">
    <property type="entry name" value="(Glycosyl)asparaginase"/>
    <property type="match status" value="1"/>
</dbReference>
<organism evidence="1">
    <name type="scientific">marine metagenome</name>
    <dbReference type="NCBI Taxonomy" id="408172"/>
    <lineage>
        <taxon>unclassified sequences</taxon>
        <taxon>metagenomes</taxon>
        <taxon>ecological metagenomes</taxon>
    </lineage>
</organism>
<dbReference type="SUPFAM" id="SSF56235">
    <property type="entry name" value="N-terminal nucleophile aminohydrolases (Ntn hydrolases)"/>
    <property type="match status" value="1"/>
</dbReference>
<protein>
    <recommendedName>
        <fullName evidence="2">Asparaginase</fullName>
    </recommendedName>
</protein>
<dbReference type="InterPro" id="IPR000246">
    <property type="entry name" value="Peptidase_T2"/>
</dbReference>
<reference evidence="1" key="1">
    <citation type="submission" date="2018-05" db="EMBL/GenBank/DDBJ databases">
        <authorList>
            <person name="Lanie J.A."/>
            <person name="Ng W.-L."/>
            <person name="Kazmierczak K.M."/>
            <person name="Andrzejewski T.M."/>
            <person name="Davidsen T.M."/>
            <person name="Wayne K.J."/>
            <person name="Tettelin H."/>
            <person name="Glass J.I."/>
            <person name="Rusch D."/>
            <person name="Podicherti R."/>
            <person name="Tsui H.-C.T."/>
            <person name="Winkler M.E."/>
        </authorList>
    </citation>
    <scope>NUCLEOTIDE SEQUENCE</scope>
</reference>
<dbReference type="EMBL" id="UINC01000786">
    <property type="protein sequence ID" value="SUZ61186.1"/>
    <property type="molecule type" value="Genomic_DNA"/>
</dbReference>
<dbReference type="PANTHER" id="PTHR10188:SF6">
    <property type="entry name" value="N(4)-(BETA-N-ACETYLGLUCOSAMINYL)-L-ASPARAGINASE"/>
    <property type="match status" value="1"/>
</dbReference>